<organism evidence="1">
    <name type="scientific">marine sediment metagenome</name>
    <dbReference type="NCBI Taxonomy" id="412755"/>
    <lineage>
        <taxon>unclassified sequences</taxon>
        <taxon>metagenomes</taxon>
        <taxon>ecological metagenomes</taxon>
    </lineage>
</organism>
<evidence type="ECO:0000313" key="1">
    <source>
        <dbReference type="EMBL" id="KKM68691.1"/>
    </source>
</evidence>
<comment type="caution">
    <text evidence="1">The sequence shown here is derived from an EMBL/GenBank/DDBJ whole genome shotgun (WGS) entry which is preliminary data.</text>
</comment>
<sequence>MPKQPLQETEVLSLKPKGKYTYPNPLSEAPQGAMVKALNVILSRPSVIEQRRGINPFGDVLADNVDSLYNYQNRILVHHGTTFSRDSTGGGVWVDYTGSFTKPTDAIVIRSFQANKNIYFSTDTGFKKLDALSNTITFSGAPAGLDGSGSTTGVGWFTNNTQVAYRIVFAITDANNNLIQGVPSQRIVVANSSGGPVNVDLTFSLPAGLTTAWQYKIYRSPQSADLNTEPNDEMALVFTGNPTAGELTAGTITLIDSISDALKGEFIYTASSQQGISQANFQPPIAADVTTFKGFTFAANITSQQSALITLVSVGSPGLQLDDTVTIAGTVYTAKVAETIASDEFQLFTGGTPSQNIADTANSLVRVINRSASNTLVYAYYSSGFADLPGRITLRERSIGAAAFTTDSSRAGAFVPDVGTTTLTSANENTPNGIAVSKFRQPEAFPLGQVIKAGSADKKILRVIALRDYTLVFKQDGVFQITGTDVASFEVQILDSTTIIRGLETAVALNNKVYCFTNPTVVSITVNEGAVLKSRMVQQELLVLSSDLFPNFDTVSYGIAYESENQYILGTVKETTDTTATQFYVYNYLTNTWTNWE</sequence>
<accession>A0A0F9K1Y3</accession>
<dbReference type="AlphaFoldDB" id="A0A0F9K1Y3"/>
<feature type="non-terminal residue" evidence="1">
    <location>
        <position position="597"/>
    </location>
</feature>
<name>A0A0F9K1Y3_9ZZZZ</name>
<gene>
    <name evidence="1" type="ORF">LCGC14_1458310</name>
</gene>
<reference evidence="1" key="1">
    <citation type="journal article" date="2015" name="Nature">
        <title>Complex archaea that bridge the gap between prokaryotes and eukaryotes.</title>
        <authorList>
            <person name="Spang A."/>
            <person name="Saw J.H."/>
            <person name="Jorgensen S.L."/>
            <person name="Zaremba-Niedzwiedzka K."/>
            <person name="Martijn J."/>
            <person name="Lind A.E."/>
            <person name="van Eijk R."/>
            <person name="Schleper C."/>
            <person name="Guy L."/>
            <person name="Ettema T.J."/>
        </authorList>
    </citation>
    <scope>NUCLEOTIDE SEQUENCE</scope>
</reference>
<protein>
    <submittedName>
        <fullName evidence="1">Uncharacterized protein</fullName>
    </submittedName>
</protein>
<dbReference type="EMBL" id="LAZR01010124">
    <property type="protein sequence ID" value="KKM68691.1"/>
    <property type="molecule type" value="Genomic_DNA"/>
</dbReference>
<proteinExistence type="predicted"/>